<dbReference type="Proteomes" id="UP001054837">
    <property type="component" value="Unassembled WGS sequence"/>
</dbReference>
<gene>
    <name evidence="1" type="ORF">CDAR_410461</name>
</gene>
<dbReference type="AlphaFoldDB" id="A0AAV4MYS1"/>
<reference evidence="1 2" key="1">
    <citation type="submission" date="2021-06" db="EMBL/GenBank/DDBJ databases">
        <title>Caerostris darwini draft genome.</title>
        <authorList>
            <person name="Kono N."/>
            <person name="Arakawa K."/>
        </authorList>
    </citation>
    <scope>NUCLEOTIDE SEQUENCE [LARGE SCALE GENOMIC DNA]</scope>
</reference>
<comment type="caution">
    <text evidence="1">The sequence shown here is derived from an EMBL/GenBank/DDBJ whole genome shotgun (WGS) entry which is preliminary data.</text>
</comment>
<protein>
    <submittedName>
        <fullName evidence="1">Uncharacterized protein</fullName>
    </submittedName>
</protein>
<dbReference type="EMBL" id="BPLQ01000981">
    <property type="protein sequence ID" value="GIX77059.1"/>
    <property type="molecule type" value="Genomic_DNA"/>
</dbReference>
<evidence type="ECO:0000313" key="1">
    <source>
        <dbReference type="EMBL" id="GIX77059.1"/>
    </source>
</evidence>
<organism evidence="1 2">
    <name type="scientific">Caerostris darwini</name>
    <dbReference type="NCBI Taxonomy" id="1538125"/>
    <lineage>
        <taxon>Eukaryota</taxon>
        <taxon>Metazoa</taxon>
        <taxon>Ecdysozoa</taxon>
        <taxon>Arthropoda</taxon>
        <taxon>Chelicerata</taxon>
        <taxon>Arachnida</taxon>
        <taxon>Araneae</taxon>
        <taxon>Araneomorphae</taxon>
        <taxon>Entelegynae</taxon>
        <taxon>Araneoidea</taxon>
        <taxon>Araneidae</taxon>
        <taxon>Caerostris</taxon>
    </lineage>
</organism>
<name>A0AAV4MYS1_9ARAC</name>
<evidence type="ECO:0000313" key="2">
    <source>
        <dbReference type="Proteomes" id="UP001054837"/>
    </source>
</evidence>
<accession>A0AAV4MYS1</accession>
<proteinExistence type="predicted"/>
<sequence length="149" mass="16804">MNWLTSGYTGKKRNFGLPMLGIREASDDTMILLMRAHGEGMTTARDDSMAHMIEAHDVMVIHMIELCGTRSYRVIHMIEANGVRMTPIMKIIMTNLVHITEVYADMVIHMKRSLETKDKVIHKMAACGDSDLYDGSSLRHLRGPPDSKS</sequence>
<keyword evidence="2" id="KW-1185">Reference proteome</keyword>